<evidence type="ECO:0000313" key="7">
    <source>
        <dbReference type="Proteomes" id="UP000663720"/>
    </source>
</evidence>
<keyword evidence="7" id="KW-1185">Reference proteome</keyword>
<dbReference type="GO" id="GO:0110001">
    <property type="term" value="C:toxin-antitoxin complex"/>
    <property type="evidence" value="ECO:0007669"/>
    <property type="project" value="InterPro"/>
</dbReference>
<proteinExistence type="predicted"/>
<dbReference type="AlphaFoldDB" id="A0A975BD45"/>
<dbReference type="PANTHER" id="PTHR34139">
    <property type="entry name" value="UPF0331 PROTEIN MJ0127"/>
    <property type="match status" value="1"/>
</dbReference>
<evidence type="ECO:0000256" key="5">
    <source>
        <dbReference type="ARBA" id="ARBA00022801"/>
    </source>
</evidence>
<keyword evidence="4" id="KW-0547">Nucleotide-binding</keyword>
<dbReference type="GO" id="GO:0004540">
    <property type="term" value="F:RNA nuclease activity"/>
    <property type="evidence" value="ECO:0007669"/>
    <property type="project" value="InterPro"/>
</dbReference>
<accession>A0A975BD45</accession>
<dbReference type="Proteomes" id="UP000663720">
    <property type="component" value="Chromosome"/>
</dbReference>
<dbReference type="InterPro" id="IPR051813">
    <property type="entry name" value="HepT_RNase_toxin"/>
</dbReference>
<evidence type="ECO:0000256" key="4">
    <source>
        <dbReference type="ARBA" id="ARBA00022741"/>
    </source>
</evidence>
<keyword evidence="5" id="KW-0378">Hydrolase</keyword>
<dbReference type="InterPro" id="IPR008201">
    <property type="entry name" value="HepT-like"/>
</dbReference>
<gene>
    <name evidence="6" type="ORF">dnl_54660</name>
</gene>
<dbReference type="PANTHER" id="PTHR34139:SF1">
    <property type="entry name" value="RNASE MJ1380-RELATED"/>
    <property type="match status" value="1"/>
</dbReference>
<reference evidence="6" key="1">
    <citation type="journal article" date="2021" name="Microb. Physiol.">
        <title>Proteogenomic Insights into the Physiology of Marine, Sulfate-Reducing, Filamentous Desulfonema limicola and Desulfonema magnum.</title>
        <authorList>
            <person name="Schnaars V."/>
            <person name="Wohlbrand L."/>
            <person name="Scheve S."/>
            <person name="Hinrichs C."/>
            <person name="Reinhardt R."/>
            <person name="Rabus R."/>
        </authorList>
    </citation>
    <scope>NUCLEOTIDE SEQUENCE</scope>
    <source>
        <strain evidence="6">5ac10</strain>
    </source>
</reference>
<evidence type="ECO:0000256" key="3">
    <source>
        <dbReference type="ARBA" id="ARBA00022722"/>
    </source>
</evidence>
<evidence type="ECO:0000313" key="6">
    <source>
        <dbReference type="EMBL" id="QTA83073.1"/>
    </source>
</evidence>
<dbReference type="RefSeq" id="WP_207688918.1">
    <property type="nucleotide sequence ID" value="NZ_CP061799.1"/>
</dbReference>
<keyword evidence="3" id="KW-0540">Nuclease</keyword>
<organism evidence="6 7">
    <name type="scientific">Desulfonema limicola</name>
    <dbReference type="NCBI Taxonomy" id="45656"/>
    <lineage>
        <taxon>Bacteria</taxon>
        <taxon>Pseudomonadati</taxon>
        <taxon>Thermodesulfobacteriota</taxon>
        <taxon>Desulfobacteria</taxon>
        <taxon>Desulfobacterales</taxon>
        <taxon>Desulfococcaceae</taxon>
        <taxon>Desulfonema</taxon>
    </lineage>
</organism>
<evidence type="ECO:0000256" key="2">
    <source>
        <dbReference type="ARBA" id="ARBA00022649"/>
    </source>
</evidence>
<keyword evidence="1" id="KW-0597">Phosphoprotein</keyword>
<dbReference type="Pfam" id="PF01934">
    <property type="entry name" value="HepT-like"/>
    <property type="match status" value="1"/>
</dbReference>
<name>A0A975BD45_9BACT</name>
<keyword evidence="2" id="KW-1277">Toxin-antitoxin system</keyword>
<protein>
    <submittedName>
        <fullName evidence="6">DUF86</fullName>
    </submittedName>
</protein>
<dbReference type="EMBL" id="CP061799">
    <property type="protein sequence ID" value="QTA83073.1"/>
    <property type="molecule type" value="Genomic_DNA"/>
</dbReference>
<dbReference type="GO" id="GO:0016787">
    <property type="term" value="F:hydrolase activity"/>
    <property type="evidence" value="ECO:0007669"/>
    <property type="project" value="UniProtKB-KW"/>
</dbReference>
<evidence type="ECO:0000256" key="1">
    <source>
        <dbReference type="ARBA" id="ARBA00022553"/>
    </source>
</evidence>
<sequence length="122" mass="14077">MQKDDNIRILHMLDSAKEAVGFVNNINRAALDKDRKLVLALVKSIEIVGEAAARISDETCKKYPQIPWQNIVGMRNRLVHGYFAINLDILWKTTIEDLPPLIIELKKIVSMFDNNKDKNRKY</sequence>
<dbReference type="KEGG" id="dli:dnl_54660"/>
<dbReference type="GO" id="GO:0000166">
    <property type="term" value="F:nucleotide binding"/>
    <property type="evidence" value="ECO:0007669"/>
    <property type="project" value="UniProtKB-KW"/>
</dbReference>